<accession>A0A6M3T0N7</accession>
<dbReference type="RefSeq" id="YP_010107609.1">
    <property type="nucleotide sequence ID" value="NC_055842.1"/>
</dbReference>
<sequence>MVKRIKVTFVGDVTKTFHFSSKPDRTRTDDGLIVLLTKSGKRIEINRSLVLFVEELD</sequence>
<reference evidence="1 2" key="1">
    <citation type="submission" date="2020-04" db="EMBL/GenBank/DDBJ databases">
        <authorList>
            <person name="Angtuaco S.E."/>
            <person name="Chung R.C."/>
            <person name="Hung A.H."/>
            <person name="Eghdamian A."/>
            <person name="Zhu L."/>
            <person name="Shaffer C.D."/>
            <person name="Weston-Hafer K.A."/>
            <person name="Garlena R.A."/>
            <person name="Russell D.A."/>
            <person name="Pope W.H."/>
            <person name="Jacobs-Sera D."/>
            <person name="Hatfull G.F."/>
        </authorList>
    </citation>
    <scope>NUCLEOTIDE SEQUENCE [LARGE SCALE GENOMIC DNA]</scope>
</reference>
<dbReference type="GeneID" id="65125752"/>
<evidence type="ECO:0000313" key="2">
    <source>
        <dbReference type="Proteomes" id="UP000502409"/>
    </source>
</evidence>
<dbReference type="KEGG" id="vg:65125752"/>
<protein>
    <submittedName>
        <fullName evidence="1">Uncharacterized protein</fullName>
    </submittedName>
</protein>
<dbReference type="Proteomes" id="UP000502409">
    <property type="component" value="Genome"/>
</dbReference>
<keyword evidence="2" id="KW-1185">Reference proteome</keyword>
<evidence type="ECO:0000313" key="1">
    <source>
        <dbReference type="EMBL" id="QJD50958.1"/>
    </source>
</evidence>
<proteinExistence type="predicted"/>
<name>A0A6M3T0N7_9CAUD</name>
<gene>
    <name evidence="1" type="primary">250</name>
    <name evidence="1" type="ORF">SEA_BMOC_250</name>
</gene>
<organism evidence="1 2">
    <name type="scientific">Streptomyces phage Bmoc</name>
    <dbReference type="NCBI Taxonomy" id="2725629"/>
    <lineage>
        <taxon>Viruses</taxon>
        <taxon>Duplodnaviria</taxon>
        <taxon>Heunggongvirae</taxon>
        <taxon>Uroviricota</taxon>
        <taxon>Caudoviricetes</taxon>
        <taxon>Stanwilliamsviridae</taxon>
        <taxon>Boydwoodruffvirinae</taxon>
        <taxon>Samistivirus</taxon>
        <taxon>Samistivirus bmoc</taxon>
    </lineage>
</organism>
<dbReference type="EMBL" id="MT310865">
    <property type="protein sequence ID" value="QJD50958.1"/>
    <property type="molecule type" value="Genomic_DNA"/>
</dbReference>